<dbReference type="RefSeq" id="XP_040637284.1">
    <property type="nucleotide sequence ID" value="XM_040777760.1"/>
</dbReference>
<proteinExistence type="predicted"/>
<dbReference type="Proteomes" id="UP000019804">
    <property type="component" value="Unassembled WGS sequence"/>
</dbReference>
<dbReference type="OrthoDB" id="10558713at2759"/>
<gene>
    <name evidence="1" type="ORF">EURHEDRAFT_137670</name>
</gene>
<accession>A0A017S9Y1</accession>
<sequence>MQAQSALIKEQTCCPFLYRGISLSYYYPSMSILANSSATALFCTATLCKYLCCYYSVHDYALAFSWICIQRVTDDYSRNHLARDTDSNPHSMSLKNGGDNTIALIFFFSRTPELLLCPYSTTFIIVPAYMFKPFSTVRATASGSTDHHPSLQANLYGHLVASWLPFSIIEQCFAEIIFNRILNTINQKSCCLTVDRNFPAPVARNIRPECQSIPNR</sequence>
<evidence type="ECO:0000313" key="2">
    <source>
        <dbReference type="Proteomes" id="UP000019804"/>
    </source>
</evidence>
<dbReference type="EMBL" id="KK088430">
    <property type="protein sequence ID" value="EYE93596.1"/>
    <property type="molecule type" value="Genomic_DNA"/>
</dbReference>
<evidence type="ECO:0000313" key="1">
    <source>
        <dbReference type="EMBL" id="EYE93596.1"/>
    </source>
</evidence>
<dbReference type="HOGENOM" id="CLU_1277380_0_0_1"/>
<keyword evidence="2" id="KW-1185">Reference proteome</keyword>
<protein>
    <submittedName>
        <fullName evidence="1">Uncharacterized protein</fullName>
    </submittedName>
</protein>
<name>A0A017S9Y1_ASPRC</name>
<dbReference type="AlphaFoldDB" id="A0A017S9Y1"/>
<organism evidence="1 2">
    <name type="scientific">Aspergillus ruber (strain CBS 135680)</name>
    <dbReference type="NCBI Taxonomy" id="1388766"/>
    <lineage>
        <taxon>Eukaryota</taxon>
        <taxon>Fungi</taxon>
        <taxon>Dikarya</taxon>
        <taxon>Ascomycota</taxon>
        <taxon>Pezizomycotina</taxon>
        <taxon>Eurotiomycetes</taxon>
        <taxon>Eurotiomycetidae</taxon>
        <taxon>Eurotiales</taxon>
        <taxon>Aspergillaceae</taxon>
        <taxon>Aspergillus</taxon>
        <taxon>Aspergillus subgen. Aspergillus</taxon>
    </lineage>
</organism>
<reference evidence="2" key="1">
    <citation type="journal article" date="2014" name="Nat. Commun.">
        <title>Genomic adaptations of the halophilic Dead Sea filamentous fungus Eurotium rubrum.</title>
        <authorList>
            <person name="Kis-Papo T."/>
            <person name="Weig A.R."/>
            <person name="Riley R."/>
            <person name="Persoh D."/>
            <person name="Salamov A."/>
            <person name="Sun H."/>
            <person name="Lipzen A."/>
            <person name="Wasser S.P."/>
            <person name="Rambold G."/>
            <person name="Grigoriev I.V."/>
            <person name="Nevo E."/>
        </authorList>
    </citation>
    <scope>NUCLEOTIDE SEQUENCE [LARGE SCALE GENOMIC DNA]</scope>
    <source>
        <strain evidence="2">CBS 135680</strain>
    </source>
</reference>
<dbReference type="GeneID" id="63692884"/>